<feature type="domain" description="EF-hand" evidence="3">
    <location>
        <begin position="521"/>
        <end position="556"/>
    </location>
</feature>
<proteinExistence type="predicted"/>
<dbReference type="GO" id="GO:0005509">
    <property type="term" value="F:calcium ion binding"/>
    <property type="evidence" value="ECO:0007669"/>
    <property type="project" value="InterPro"/>
</dbReference>
<feature type="compositionally biased region" description="Polar residues" evidence="2">
    <location>
        <begin position="80"/>
        <end position="93"/>
    </location>
</feature>
<feature type="compositionally biased region" description="Polar residues" evidence="2">
    <location>
        <begin position="1"/>
        <end position="10"/>
    </location>
</feature>
<dbReference type="SUPFAM" id="SSF47473">
    <property type="entry name" value="EF-hand"/>
    <property type="match status" value="1"/>
</dbReference>
<dbReference type="PROSITE" id="PS00018">
    <property type="entry name" value="EF_HAND_1"/>
    <property type="match status" value="1"/>
</dbReference>
<keyword evidence="5" id="KW-1185">Reference proteome</keyword>
<dbReference type="Gene3D" id="3.80.10.10">
    <property type="entry name" value="Ribonuclease Inhibitor"/>
    <property type="match status" value="3"/>
</dbReference>
<dbReference type="PROSITE" id="PS50222">
    <property type="entry name" value="EF_HAND_2"/>
    <property type="match status" value="1"/>
</dbReference>
<dbReference type="InterPro" id="IPR011992">
    <property type="entry name" value="EF-hand-dom_pair"/>
</dbReference>
<feature type="compositionally biased region" description="Basic and acidic residues" evidence="2">
    <location>
        <begin position="60"/>
        <end position="69"/>
    </location>
</feature>
<accession>A0AA88Y9F9</accession>
<evidence type="ECO:0000259" key="3">
    <source>
        <dbReference type="PROSITE" id="PS50222"/>
    </source>
</evidence>
<feature type="region of interest" description="Disordered" evidence="2">
    <location>
        <begin position="1"/>
        <end position="39"/>
    </location>
</feature>
<dbReference type="InterPro" id="IPR018247">
    <property type="entry name" value="EF_Hand_1_Ca_BS"/>
</dbReference>
<dbReference type="InterPro" id="IPR032675">
    <property type="entry name" value="LRR_dom_sf"/>
</dbReference>
<dbReference type="EMBL" id="VSWD01000006">
    <property type="protein sequence ID" value="KAK3100337.1"/>
    <property type="molecule type" value="Genomic_DNA"/>
</dbReference>
<dbReference type="Gene3D" id="1.10.238.10">
    <property type="entry name" value="EF-hand"/>
    <property type="match status" value="1"/>
</dbReference>
<dbReference type="AlphaFoldDB" id="A0AA88Y9F9"/>
<dbReference type="InterPro" id="IPR001611">
    <property type="entry name" value="Leu-rich_rpt"/>
</dbReference>
<dbReference type="SUPFAM" id="SSF52047">
    <property type="entry name" value="RNI-like"/>
    <property type="match status" value="1"/>
</dbReference>
<dbReference type="InterPro" id="IPR002048">
    <property type="entry name" value="EF_hand_dom"/>
</dbReference>
<dbReference type="PANTHER" id="PTHR24114">
    <property type="entry name" value="LEUCINE RICH REPEAT FAMILY PROTEIN"/>
    <property type="match status" value="1"/>
</dbReference>
<evidence type="ECO:0000313" key="5">
    <source>
        <dbReference type="Proteomes" id="UP001186944"/>
    </source>
</evidence>
<feature type="region of interest" description="Disordered" evidence="2">
    <location>
        <begin position="60"/>
        <end position="95"/>
    </location>
</feature>
<comment type="caution">
    <text evidence="4">The sequence shown here is derived from an EMBL/GenBank/DDBJ whole genome shotgun (WGS) entry which is preliminary data.</text>
</comment>
<reference evidence="4" key="1">
    <citation type="submission" date="2019-08" db="EMBL/GenBank/DDBJ databases">
        <title>The improved chromosome-level genome for the pearl oyster Pinctada fucata martensii using PacBio sequencing and Hi-C.</title>
        <authorList>
            <person name="Zheng Z."/>
        </authorList>
    </citation>
    <scope>NUCLEOTIDE SEQUENCE</scope>
    <source>
        <strain evidence="4">ZZ-2019</strain>
        <tissue evidence="4">Adductor muscle</tissue>
    </source>
</reference>
<dbReference type="Pfam" id="PF13516">
    <property type="entry name" value="LRR_6"/>
    <property type="match status" value="3"/>
</dbReference>
<dbReference type="Proteomes" id="UP001186944">
    <property type="component" value="Unassembled WGS sequence"/>
</dbReference>
<protein>
    <recommendedName>
        <fullName evidence="3">EF-hand domain-containing protein</fullName>
    </recommendedName>
</protein>
<dbReference type="PANTHER" id="PTHR24114:SF50">
    <property type="entry name" value="RNI-LIKE PROTEIN"/>
    <property type="match status" value="1"/>
</dbReference>
<dbReference type="Pfam" id="PF13499">
    <property type="entry name" value="EF-hand_7"/>
    <property type="match status" value="1"/>
</dbReference>
<dbReference type="CDD" id="cd00051">
    <property type="entry name" value="EFh"/>
    <property type="match status" value="1"/>
</dbReference>
<feature type="compositionally biased region" description="Low complexity" evidence="2">
    <location>
        <begin position="70"/>
        <end position="79"/>
    </location>
</feature>
<dbReference type="SMART" id="SM00054">
    <property type="entry name" value="EFh"/>
    <property type="match status" value="2"/>
</dbReference>
<evidence type="ECO:0000256" key="2">
    <source>
        <dbReference type="SAM" id="MobiDB-lite"/>
    </source>
</evidence>
<evidence type="ECO:0000256" key="1">
    <source>
        <dbReference type="ARBA" id="ARBA00022837"/>
    </source>
</evidence>
<dbReference type="InterPro" id="IPR052394">
    <property type="entry name" value="LRR-containing"/>
</dbReference>
<name>A0AA88Y9F9_PINIB</name>
<keyword evidence="1" id="KW-0106">Calcium</keyword>
<gene>
    <name evidence="4" type="ORF">FSP39_018335</name>
</gene>
<dbReference type="SMART" id="SM00368">
    <property type="entry name" value="LRR_RI"/>
    <property type="match status" value="8"/>
</dbReference>
<evidence type="ECO:0000313" key="4">
    <source>
        <dbReference type="EMBL" id="KAK3100337.1"/>
    </source>
</evidence>
<sequence length="586" mass="65073">MTTPEEQISRSPVEEEKQNGNYISTGGIPERKTETQNVKIGKRSASLYLSSHSMKVHEDLKKLTSRENSKISVSSKSGSTIQQNGTSVSSRQGSIVKEKVEPPVELLQLRPKREFTFTGYDIMADVDPVEVIPEEDLAPRQRLQTYLDSCKYLGTTPVTTLTKQMSSPQIIMRNHSVGPKGARAIALALVNNDTCTSLNLEDDGIESEGAKAIAEMLESNDRITDVNISENRIGAEGTRAITDLLKVNKSIRSLDLSGSNLVDNDAHLVAEILETNSTLQELILHHNAFGEKGGYVIAQAIAQNDTLRILDIGWNHLRGKGAMSIAASLQKNIGLRKLDISWNGFSTDDCYILGKTLKDNTTLKELDISHNRLNVKAVGRLMEGVAISDGLEILRIGGNPISPEVALVILKAIGQSETCRVGQLDMSDIEVTEEFTTYLDDLQTTKSMIVNHGHVIKKMSSKSTAAEAIDGNLDAVHELFKYMHDNNYRVIDLMKWLDKDGSMSVSRSEFKHGMITAEVPLTEHQLDVMLDKLDTDGDGEVDFAELLVGERDFRRRLRRKQERRKSTLHRKQDIQKIVLAVINEKT</sequence>
<organism evidence="4 5">
    <name type="scientific">Pinctada imbricata</name>
    <name type="common">Atlantic pearl-oyster</name>
    <name type="synonym">Pinctada martensii</name>
    <dbReference type="NCBI Taxonomy" id="66713"/>
    <lineage>
        <taxon>Eukaryota</taxon>
        <taxon>Metazoa</taxon>
        <taxon>Spiralia</taxon>
        <taxon>Lophotrochozoa</taxon>
        <taxon>Mollusca</taxon>
        <taxon>Bivalvia</taxon>
        <taxon>Autobranchia</taxon>
        <taxon>Pteriomorphia</taxon>
        <taxon>Pterioida</taxon>
        <taxon>Pterioidea</taxon>
        <taxon>Pteriidae</taxon>
        <taxon>Pinctada</taxon>
    </lineage>
</organism>